<protein>
    <recommendedName>
        <fullName evidence="3">Peptidase C39-like domain-containing protein</fullName>
    </recommendedName>
</protein>
<feature type="chain" id="PRO_5042513790" description="Peptidase C39-like domain-containing protein" evidence="2">
    <location>
        <begin position="26"/>
        <end position="619"/>
    </location>
</feature>
<feature type="signal peptide" evidence="2">
    <location>
        <begin position="1"/>
        <end position="25"/>
    </location>
</feature>
<feature type="region of interest" description="Disordered" evidence="1">
    <location>
        <begin position="27"/>
        <end position="92"/>
    </location>
</feature>
<feature type="region of interest" description="Disordered" evidence="1">
    <location>
        <begin position="168"/>
        <end position="189"/>
    </location>
</feature>
<dbReference type="SUPFAM" id="SSF69360">
    <property type="entry name" value="Cell wall binding repeat"/>
    <property type="match status" value="1"/>
</dbReference>
<dbReference type="EMBL" id="JAAAMQ010000018">
    <property type="protein sequence ID" value="NBA12124.1"/>
    <property type="molecule type" value="Genomic_DNA"/>
</dbReference>
<accession>A0AAJ2YXW8</accession>
<name>A0AAJ2YXW8_WEICO</name>
<dbReference type="Gene3D" id="2.10.270.10">
    <property type="entry name" value="Cholin Binding"/>
    <property type="match status" value="4"/>
</dbReference>
<dbReference type="Pfam" id="PF13529">
    <property type="entry name" value="Peptidase_C39_2"/>
    <property type="match status" value="1"/>
</dbReference>
<evidence type="ECO:0000313" key="4">
    <source>
        <dbReference type="EMBL" id="NBA12124.1"/>
    </source>
</evidence>
<evidence type="ECO:0000256" key="1">
    <source>
        <dbReference type="SAM" id="MobiDB-lite"/>
    </source>
</evidence>
<dbReference type="Gene3D" id="3.90.70.10">
    <property type="entry name" value="Cysteine proteinases"/>
    <property type="match status" value="1"/>
</dbReference>
<sequence length="619" mass="68355">MNRKIMTGIGAAVVAVLGVNGTVLADEQEKEQQDQPQQTVTETAPIDDAVVVVSDEESNATSEAGVGNDSEVAQSESVAESSAASVNTDESVISDSVADSSVASSEADSVANSSAAMPSADSQASVTNSSSVASTDKSKSATSSASSDIQKPSILIGKALVSSAATKQESVAKTPAKEATSHASTTEPAEKNGYVDGVFYRHDQRVNGYVYDGKHYVLFKNGIKQAGVQRYQNGLYYFNPKTGEMVKNKYVTQNGASYLFGKDGKATTDVQHWNGTYYYFNHDTYKRVNNAYLQSRWGLWYLFGADGRIQTDVQRWAGSYYYFDHNTFLRRDNNYLQSRWGDWYLFGNDGRIKTDVQQWAGSYYYFDHNTYLRQDNNYLQSNWGLWYMFGDNGRIVTGVKDWYGDTYYFDKGTYLKATNSSRNVDYGIAHFNGGGAMDAITLNHQWFSQLNAGMPQGCEGASLQIAASVKGRYYDINALYRQMGYGWNVAPWQGFYGDPYSAGAAKVETIFATAMTDRLKPMVKGIQDLTGAGIGTVMSELRNGRAVVTWGNYNWNLANQKAFHVMTIVGYRNGQFLISDPYATSPREYWLNMGQWESVNAGTNAVGWATPSRMNLTIV</sequence>
<dbReference type="RefSeq" id="WP_161691289.1">
    <property type="nucleotide sequence ID" value="NZ_JAAAMQ010000018.1"/>
</dbReference>
<evidence type="ECO:0000259" key="3">
    <source>
        <dbReference type="Pfam" id="PF13529"/>
    </source>
</evidence>
<feature type="domain" description="Peptidase C39-like" evidence="3">
    <location>
        <begin position="445"/>
        <end position="582"/>
    </location>
</feature>
<comment type="caution">
    <text evidence="4">The sequence shown here is derived from an EMBL/GenBank/DDBJ whole genome shotgun (WGS) entry which is preliminary data.</text>
</comment>
<evidence type="ECO:0000313" key="5">
    <source>
        <dbReference type="Proteomes" id="UP000719917"/>
    </source>
</evidence>
<organism evidence="4 5">
    <name type="scientific">Weissella confusa</name>
    <name type="common">Lactobacillus confusus</name>
    <dbReference type="NCBI Taxonomy" id="1583"/>
    <lineage>
        <taxon>Bacteria</taxon>
        <taxon>Bacillati</taxon>
        <taxon>Bacillota</taxon>
        <taxon>Bacilli</taxon>
        <taxon>Lactobacillales</taxon>
        <taxon>Lactobacillaceae</taxon>
        <taxon>Weissella</taxon>
    </lineage>
</organism>
<evidence type="ECO:0000256" key="2">
    <source>
        <dbReference type="SAM" id="SignalP"/>
    </source>
</evidence>
<proteinExistence type="predicted"/>
<feature type="compositionally biased region" description="Low complexity" evidence="1">
    <location>
        <begin position="34"/>
        <end position="43"/>
    </location>
</feature>
<gene>
    <name evidence="4" type="ORF">GTU77_07845</name>
</gene>
<feature type="compositionally biased region" description="Low complexity" evidence="1">
    <location>
        <begin position="70"/>
        <end position="92"/>
    </location>
</feature>
<feature type="region of interest" description="Disordered" evidence="1">
    <location>
        <begin position="113"/>
        <end position="147"/>
    </location>
</feature>
<dbReference type="AlphaFoldDB" id="A0AAJ2YXW8"/>
<reference evidence="4" key="1">
    <citation type="submission" date="2020-01" db="EMBL/GenBank/DDBJ databases">
        <title>First Reported Case and Whole Genome of Weissella confusa in an Equid.</title>
        <authorList>
            <person name="Little S.V."/>
            <person name="Lawhon S.D."/>
        </authorList>
    </citation>
    <scope>NUCLEOTIDE SEQUENCE</scope>
    <source>
        <strain evidence="4">718955</strain>
    </source>
</reference>
<keyword evidence="2" id="KW-0732">Signal</keyword>
<dbReference type="Proteomes" id="UP000719917">
    <property type="component" value="Unassembled WGS sequence"/>
</dbReference>
<dbReference type="InterPro" id="IPR039564">
    <property type="entry name" value="Peptidase_C39-like"/>
</dbReference>